<evidence type="ECO:0000313" key="1">
    <source>
        <dbReference type="EMBL" id="GMF03231.1"/>
    </source>
</evidence>
<organism evidence="1 2">
    <name type="scientific">Ambrosiozyma monospora</name>
    <name type="common">Yeast</name>
    <name type="synonym">Endomycopsis monosporus</name>
    <dbReference type="NCBI Taxonomy" id="43982"/>
    <lineage>
        <taxon>Eukaryota</taxon>
        <taxon>Fungi</taxon>
        <taxon>Dikarya</taxon>
        <taxon>Ascomycota</taxon>
        <taxon>Saccharomycotina</taxon>
        <taxon>Pichiomycetes</taxon>
        <taxon>Pichiales</taxon>
        <taxon>Pichiaceae</taxon>
        <taxon>Ambrosiozyma</taxon>
    </lineage>
</organism>
<accession>A0ACB5U7T7</accession>
<comment type="caution">
    <text evidence="1">The sequence shown here is derived from an EMBL/GenBank/DDBJ whole genome shotgun (WGS) entry which is preliminary data.</text>
</comment>
<proteinExistence type="predicted"/>
<dbReference type="Proteomes" id="UP001165064">
    <property type="component" value="Unassembled WGS sequence"/>
</dbReference>
<dbReference type="EMBL" id="BSXS01012911">
    <property type="protein sequence ID" value="GMF03231.1"/>
    <property type="molecule type" value="Genomic_DNA"/>
</dbReference>
<protein>
    <submittedName>
        <fullName evidence="1">Unnamed protein product</fullName>
    </submittedName>
</protein>
<sequence>MSDKVQQLIDQANRENDANKAKEIAQEAVKTADNEHVDSNLYAKARIALGDALLKNKDTNGAIEEYKKAVKLDEEDGKVDSPELKDKLNKLVDQVSSKLQKSVDENPNADSNEKGISSMSIRWFGFHFG</sequence>
<reference evidence="1" key="1">
    <citation type="submission" date="2023-04" db="EMBL/GenBank/DDBJ databases">
        <title>Ambrosiozyma monospora NBRC 10751.</title>
        <authorList>
            <person name="Ichikawa N."/>
            <person name="Sato H."/>
            <person name="Tonouchi N."/>
        </authorList>
    </citation>
    <scope>NUCLEOTIDE SEQUENCE</scope>
    <source>
        <strain evidence="1">NBRC 10751</strain>
    </source>
</reference>
<gene>
    <name evidence="1" type="ORF">Amon02_001170900</name>
</gene>
<name>A0ACB5U7T7_AMBMO</name>
<evidence type="ECO:0000313" key="2">
    <source>
        <dbReference type="Proteomes" id="UP001165064"/>
    </source>
</evidence>
<keyword evidence="2" id="KW-1185">Reference proteome</keyword>